<dbReference type="CDD" id="cd09859">
    <property type="entry name" value="PIN_53EXO"/>
    <property type="match status" value="1"/>
</dbReference>
<dbReference type="SUPFAM" id="SSF88723">
    <property type="entry name" value="PIN domain-like"/>
    <property type="match status" value="1"/>
</dbReference>
<evidence type="ECO:0000256" key="10">
    <source>
        <dbReference type="ARBA" id="ARBA00022839"/>
    </source>
</evidence>
<dbReference type="AlphaFoldDB" id="A0AA37Q0V4"/>
<dbReference type="GO" id="GO:0003677">
    <property type="term" value="F:DNA binding"/>
    <property type="evidence" value="ECO:0007669"/>
    <property type="project" value="UniProtKB-UniRule"/>
</dbReference>
<comment type="similarity">
    <text evidence="1 16">Belongs to the DNA polymerase type-A family.</text>
</comment>
<dbReference type="NCBIfam" id="TIGR00593">
    <property type="entry name" value="pola"/>
    <property type="match status" value="1"/>
</dbReference>
<evidence type="ECO:0000256" key="15">
    <source>
        <dbReference type="NCBIfam" id="TIGR00593"/>
    </source>
</evidence>
<dbReference type="GO" id="GO:0006302">
    <property type="term" value="P:double-strand break repair"/>
    <property type="evidence" value="ECO:0007669"/>
    <property type="project" value="TreeGrafter"/>
</dbReference>
<dbReference type="InterPro" id="IPR036279">
    <property type="entry name" value="5-3_exonuclease_C_sf"/>
</dbReference>
<dbReference type="GO" id="GO:0008409">
    <property type="term" value="F:5'-3' exonuclease activity"/>
    <property type="evidence" value="ECO:0007669"/>
    <property type="project" value="UniProtKB-UniRule"/>
</dbReference>
<sequence>MPDVAPPPSPRLFLVDGYALIYRAFFALISRPLRTSRGENTSAAWGIVNFLNRLVTTHKPDYLGWVHDSGLSFRHEQYPDYKATREKLTDELQDDFDRGMERICAILDAWRIPILTLKGYEADDVIGSLAQRGVEANLNVVVVSGDKDFQQLVRPGVWLLNPGRGGPAAVDEQWVGVENGSERLGVPPERTIDFLALVGDTSDNVPGVKGIGDKGAQALIQEFGDLEAILANVENIKAKRPREALQTQAAEARLSKSLVTIRTDLDVPLDLEKLRLEEPDRDALKQLYVELEFTSLAREVALQSASSASAAASPAAAKPERAPTRYETVDTVQAMQRLVARARKARTIAVDTETVIDPDAPSKVDPLRSRLVGISIALAPGEAYYLPLAHRVWTPAQAELGLGDGSADDAARAEDPSRVEMVGEDGAVEGMLDLGGAPAAAAPPAPKKAAAKKSAKKTPASELAGAGIAGRMLSERAYPVRNLPPLESDEMRPLRELLEDASVSKTLQNAKYDILALRRAGLTLRGVDFDTMLASYVLDPGRRSHGLDVLALELLDHTMTSYEDLVGKGKGQLTFDVVPIEAARDYSGEDVDITMRLRELFEPQLEAQGLTALFRDIEVPLIDVLAEMEAHGIAIDVEWFRSLKTRFQAERERLEREIYAEAGEEFNINSNPQLRTILFEKLGLPSKKRTATGPSTDASVLTELADEGHVIPQLLMEYRELFKLEGTYLDTLPATVNPETGRIHTSFAQTVAATGRLSSSDPNLQNIPIRRELGRDIRRGFVPRKGWKLLSADYSQIELRLLAHLSQDPAFVAAFQRGGDIHRETAAIIFGVPLEQVTKDMRARAKTINFATIYGQGAHALSRQLKISNAEARAFIDTYFERFAGVKGYLESQVEFARDHGYVETIFKRRRYIPELKERNFNIRAFGERVAQNAPIQGSAADLIKIAMIRIADALHAPDVNARMLLQVHDELVFEVPGPEVEAVTALVRREMEGAATLSVPLVVDAGVGDNWLETKG</sequence>
<feature type="region of interest" description="Disordered" evidence="17">
    <location>
        <begin position="437"/>
        <end position="458"/>
    </location>
</feature>
<organism evidence="21 22">
    <name type="scientific">Roseisolibacter agri</name>
    <dbReference type="NCBI Taxonomy" id="2014610"/>
    <lineage>
        <taxon>Bacteria</taxon>
        <taxon>Pseudomonadati</taxon>
        <taxon>Gemmatimonadota</taxon>
        <taxon>Gemmatimonadia</taxon>
        <taxon>Gemmatimonadales</taxon>
        <taxon>Gemmatimonadaceae</taxon>
        <taxon>Roseisolibacter</taxon>
    </lineage>
</organism>
<dbReference type="Pfam" id="PF01367">
    <property type="entry name" value="5_3_exonuc"/>
    <property type="match status" value="1"/>
</dbReference>
<dbReference type="Gene3D" id="3.30.420.10">
    <property type="entry name" value="Ribonuclease H-like superfamily/Ribonuclease H"/>
    <property type="match status" value="1"/>
</dbReference>
<dbReference type="Gene3D" id="1.20.1060.10">
    <property type="entry name" value="Taq DNA Polymerase, Chain T, domain 4"/>
    <property type="match status" value="1"/>
</dbReference>
<evidence type="ECO:0000256" key="12">
    <source>
        <dbReference type="ARBA" id="ARBA00023125"/>
    </source>
</evidence>
<comment type="function">
    <text evidence="16">In addition to polymerase activity, this DNA polymerase exhibits 3'-5' and 5'-3' exonuclease activity.</text>
</comment>
<evidence type="ECO:0000313" key="21">
    <source>
        <dbReference type="EMBL" id="GLC24560.1"/>
    </source>
</evidence>
<dbReference type="InterPro" id="IPR018320">
    <property type="entry name" value="DNA_polymerase_1"/>
</dbReference>
<reference evidence="21" key="1">
    <citation type="submission" date="2022-08" db="EMBL/GenBank/DDBJ databases">
        <title>Draft genome sequencing of Roseisolibacter agri AW1220.</title>
        <authorList>
            <person name="Tobiishi Y."/>
            <person name="Tonouchi A."/>
        </authorList>
    </citation>
    <scope>NUCLEOTIDE SEQUENCE</scope>
    <source>
        <strain evidence="21">AW1220</strain>
    </source>
</reference>
<dbReference type="InterPro" id="IPR002562">
    <property type="entry name" value="3'-5'_exonuclease_dom"/>
</dbReference>
<dbReference type="InterPro" id="IPR029060">
    <property type="entry name" value="PIN-like_dom_sf"/>
</dbReference>
<dbReference type="Pfam" id="PF01612">
    <property type="entry name" value="DNA_pol_A_exo1"/>
    <property type="match status" value="1"/>
</dbReference>
<dbReference type="InterPro" id="IPR019760">
    <property type="entry name" value="DNA-dir_DNA_pol_A_CS"/>
</dbReference>
<name>A0AA37Q0V4_9BACT</name>
<dbReference type="Proteomes" id="UP001161325">
    <property type="component" value="Unassembled WGS sequence"/>
</dbReference>
<dbReference type="GO" id="GO:0008408">
    <property type="term" value="F:3'-5' exonuclease activity"/>
    <property type="evidence" value="ECO:0007669"/>
    <property type="project" value="UniProtKB-UniRule"/>
</dbReference>
<dbReference type="InterPro" id="IPR036397">
    <property type="entry name" value="RNaseH_sf"/>
</dbReference>
<dbReference type="CDD" id="cd06139">
    <property type="entry name" value="DNA_polA_I_Ecoli_like_exo"/>
    <property type="match status" value="1"/>
</dbReference>
<dbReference type="InterPro" id="IPR002421">
    <property type="entry name" value="5-3_exonuclease"/>
</dbReference>
<keyword evidence="13 16" id="KW-0234">DNA repair</keyword>
<evidence type="ECO:0000256" key="4">
    <source>
        <dbReference type="ARBA" id="ARBA00022679"/>
    </source>
</evidence>
<comment type="catalytic activity">
    <reaction evidence="14 16">
        <text>DNA(n) + a 2'-deoxyribonucleoside 5'-triphosphate = DNA(n+1) + diphosphate</text>
        <dbReference type="Rhea" id="RHEA:22508"/>
        <dbReference type="Rhea" id="RHEA-COMP:17339"/>
        <dbReference type="Rhea" id="RHEA-COMP:17340"/>
        <dbReference type="ChEBI" id="CHEBI:33019"/>
        <dbReference type="ChEBI" id="CHEBI:61560"/>
        <dbReference type="ChEBI" id="CHEBI:173112"/>
        <dbReference type="EC" id="2.7.7.7"/>
    </reaction>
</comment>
<dbReference type="NCBIfam" id="NF004397">
    <property type="entry name" value="PRK05755.1"/>
    <property type="match status" value="1"/>
</dbReference>
<keyword evidence="4 16" id="KW-0808">Transferase</keyword>
<feature type="domain" description="3'-5' exonuclease" evidence="18">
    <location>
        <begin position="326"/>
        <end position="606"/>
    </location>
</feature>
<dbReference type="PROSITE" id="PS00447">
    <property type="entry name" value="DNA_POLYMERASE_A"/>
    <property type="match status" value="1"/>
</dbReference>
<evidence type="ECO:0000313" key="22">
    <source>
        <dbReference type="Proteomes" id="UP001161325"/>
    </source>
</evidence>
<dbReference type="FunFam" id="1.10.150.20:FF:000002">
    <property type="entry name" value="DNA polymerase I"/>
    <property type="match status" value="1"/>
</dbReference>
<keyword evidence="8 16" id="KW-0227">DNA damage</keyword>
<gene>
    <name evidence="16" type="primary">polA</name>
    <name evidence="21" type="ORF">rosag_10730</name>
</gene>
<evidence type="ECO:0000256" key="2">
    <source>
        <dbReference type="ARBA" id="ARBA00012417"/>
    </source>
</evidence>
<dbReference type="EC" id="2.7.7.7" evidence="2 15"/>
<protein>
    <recommendedName>
        <fullName evidence="3 15">DNA polymerase I</fullName>
        <ecNumber evidence="2 15">2.7.7.7</ecNumber>
    </recommendedName>
</protein>
<evidence type="ECO:0000259" key="20">
    <source>
        <dbReference type="SMART" id="SM00482"/>
    </source>
</evidence>
<dbReference type="InterPro" id="IPR012337">
    <property type="entry name" value="RNaseH-like_sf"/>
</dbReference>
<evidence type="ECO:0000256" key="17">
    <source>
        <dbReference type="SAM" id="MobiDB-lite"/>
    </source>
</evidence>
<evidence type="ECO:0000256" key="7">
    <source>
        <dbReference type="ARBA" id="ARBA00022722"/>
    </source>
</evidence>
<dbReference type="CDD" id="cd08637">
    <property type="entry name" value="DNA_pol_A_pol_I_C"/>
    <property type="match status" value="1"/>
</dbReference>
<dbReference type="FunFam" id="1.20.1060.10:FF:000001">
    <property type="entry name" value="DNA polymerase I"/>
    <property type="match status" value="1"/>
</dbReference>
<keyword evidence="6 16" id="KW-0235">DNA replication</keyword>
<dbReference type="CDD" id="cd09898">
    <property type="entry name" value="H3TH_53EXO"/>
    <property type="match status" value="1"/>
</dbReference>
<dbReference type="RefSeq" id="WP_284349007.1">
    <property type="nucleotide sequence ID" value="NZ_BRXS01000002.1"/>
</dbReference>
<comment type="caution">
    <text evidence="21">The sequence shown here is derived from an EMBL/GenBank/DDBJ whole genome shotgun (WGS) entry which is preliminary data.</text>
</comment>
<dbReference type="InterPro" id="IPR002298">
    <property type="entry name" value="DNA_polymerase_A"/>
</dbReference>
<evidence type="ECO:0000256" key="14">
    <source>
        <dbReference type="ARBA" id="ARBA00049244"/>
    </source>
</evidence>
<evidence type="ECO:0000256" key="8">
    <source>
        <dbReference type="ARBA" id="ARBA00022763"/>
    </source>
</evidence>
<evidence type="ECO:0000256" key="13">
    <source>
        <dbReference type="ARBA" id="ARBA00023204"/>
    </source>
</evidence>
<dbReference type="InterPro" id="IPR020045">
    <property type="entry name" value="DNA_polI_H3TH"/>
</dbReference>
<keyword evidence="22" id="KW-1185">Reference proteome</keyword>
<dbReference type="InterPro" id="IPR043502">
    <property type="entry name" value="DNA/RNA_pol_sf"/>
</dbReference>
<evidence type="ECO:0000256" key="9">
    <source>
        <dbReference type="ARBA" id="ARBA00022801"/>
    </source>
</evidence>
<evidence type="ECO:0000256" key="5">
    <source>
        <dbReference type="ARBA" id="ARBA00022695"/>
    </source>
</evidence>
<proteinExistence type="inferred from homology"/>
<dbReference type="InterPro" id="IPR020046">
    <property type="entry name" value="5-3_exonucl_a-hlix_arch_N"/>
</dbReference>
<dbReference type="PANTHER" id="PTHR10133:SF27">
    <property type="entry name" value="DNA POLYMERASE NU"/>
    <property type="match status" value="1"/>
</dbReference>
<evidence type="ECO:0000259" key="19">
    <source>
        <dbReference type="SMART" id="SM00475"/>
    </source>
</evidence>
<dbReference type="SMART" id="SM00475">
    <property type="entry name" value="53EXOc"/>
    <property type="match status" value="1"/>
</dbReference>
<keyword evidence="5 16" id="KW-0548">Nucleotidyltransferase</keyword>
<dbReference type="Gene3D" id="3.30.70.370">
    <property type="match status" value="1"/>
</dbReference>
<dbReference type="PRINTS" id="PR00868">
    <property type="entry name" value="DNAPOLI"/>
</dbReference>
<keyword evidence="7" id="KW-0540">Nuclease</keyword>
<evidence type="ECO:0000256" key="1">
    <source>
        <dbReference type="ARBA" id="ARBA00007705"/>
    </source>
</evidence>
<dbReference type="GO" id="GO:0006261">
    <property type="term" value="P:DNA-templated DNA replication"/>
    <property type="evidence" value="ECO:0007669"/>
    <property type="project" value="UniProtKB-UniRule"/>
</dbReference>
<dbReference type="SMART" id="SM00279">
    <property type="entry name" value="HhH2"/>
    <property type="match status" value="1"/>
</dbReference>
<dbReference type="FunFam" id="1.10.150.20:FF:000003">
    <property type="entry name" value="DNA polymerase I"/>
    <property type="match status" value="1"/>
</dbReference>
<keyword evidence="9 16" id="KW-0378">Hydrolase</keyword>
<evidence type="ECO:0000256" key="3">
    <source>
        <dbReference type="ARBA" id="ARBA00020311"/>
    </source>
</evidence>
<dbReference type="InterPro" id="IPR001098">
    <property type="entry name" value="DNA-dir_DNA_pol_A_palm_dom"/>
</dbReference>
<keyword evidence="12 16" id="KW-0238">DNA-binding</keyword>
<evidence type="ECO:0000256" key="11">
    <source>
        <dbReference type="ARBA" id="ARBA00022932"/>
    </source>
</evidence>
<dbReference type="Gene3D" id="3.40.50.1010">
    <property type="entry name" value="5'-nuclease"/>
    <property type="match status" value="1"/>
</dbReference>
<dbReference type="GO" id="GO:0003887">
    <property type="term" value="F:DNA-directed DNA polymerase activity"/>
    <property type="evidence" value="ECO:0007669"/>
    <property type="project" value="UniProtKB-UniRule"/>
</dbReference>
<dbReference type="SUPFAM" id="SSF53098">
    <property type="entry name" value="Ribonuclease H-like"/>
    <property type="match status" value="1"/>
</dbReference>
<feature type="domain" description="5'-3' exonuclease" evidence="19">
    <location>
        <begin position="10"/>
        <end position="277"/>
    </location>
</feature>
<dbReference type="PANTHER" id="PTHR10133">
    <property type="entry name" value="DNA POLYMERASE I"/>
    <property type="match status" value="1"/>
</dbReference>
<keyword evidence="10 16" id="KW-0269">Exonuclease</keyword>
<evidence type="ECO:0000256" key="16">
    <source>
        <dbReference type="RuleBase" id="RU004460"/>
    </source>
</evidence>
<accession>A0AA37Q0V4</accession>
<dbReference type="Pfam" id="PF02739">
    <property type="entry name" value="5_3_exonuc_N"/>
    <property type="match status" value="1"/>
</dbReference>
<dbReference type="SMART" id="SM00474">
    <property type="entry name" value="35EXOc"/>
    <property type="match status" value="1"/>
</dbReference>
<evidence type="ECO:0000256" key="6">
    <source>
        <dbReference type="ARBA" id="ARBA00022705"/>
    </source>
</evidence>
<feature type="domain" description="DNA-directed DNA polymerase family A palm" evidence="20">
    <location>
        <begin position="774"/>
        <end position="980"/>
    </location>
</feature>
<dbReference type="Pfam" id="PF00476">
    <property type="entry name" value="DNA_pol_A"/>
    <property type="match status" value="1"/>
</dbReference>
<dbReference type="SMART" id="SM00482">
    <property type="entry name" value="POLAc"/>
    <property type="match status" value="1"/>
</dbReference>
<evidence type="ECO:0000259" key="18">
    <source>
        <dbReference type="SMART" id="SM00474"/>
    </source>
</evidence>
<dbReference type="SUPFAM" id="SSF56672">
    <property type="entry name" value="DNA/RNA polymerases"/>
    <property type="match status" value="1"/>
</dbReference>
<dbReference type="EMBL" id="BRXS01000002">
    <property type="protein sequence ID" value="GLC24560.1"/>
    <property type="molecule type" value="Genomic_DNA"/>
</dbReference>
<dbReference type="InterPro" id="IPR008918">
    <property type="entry name" value="HhH2"/>
</dbReference>
<keyword evidence="11 16" id="KW-0239">DNA-directed DNA polymerase</keyword>
<dbReference type="SUPFAM" id="SSF47807">
    <property type="entry name" value="5' to 3' exonuclease, C-terminal subdomain"/>
    <property type="match status" value="1"/>
</dbReference>
<dbReference type="Gene3D" id="1.10.150.20">
    <property type="entry name" value="5' to 3' exonuclease, C-terminal subdomain"/>
    <property type="match status" value="2"/>
</dbReference>